<name>A0ABW4KTB4_9BURK</name>
<dbReference type="Proteomes" id="UP001597304">
    <property type="component" value="Unassembled WGS sequence"/>
</dbReference>
<organism evidence="1 2">
    <name type="scientific">Ottowia flava</name>
    <dbReference type="NCBI Taxonomy" id="2675430"/>
    <lineage>
        <taxon>Bacteria</taxon>
        <taxon>Pseudomonadati</taxon>
        <taxon>Pseudomonadota</taxon>
        <taxon>Betaproteobacteria</taxon>
        <taxon>Burkholderiales</taxon>
        <taxon>Comamonadaceae</taxon>
        <taxon>Ottowia</taxon>
    </lineage>
</organism>
<sequence length="164" mass="17257">MNLLKKHTNQPSAQAQGALAALERVFCLPNSPAWVDGKQRIDFVKICMSPVRATGQLTARPLAAALAPPFFPGKSGCSALCMCAGSSCFSSVHVDLMATFTPGPASTCGLKFFKYFCADVVAATRFGAGGDRAGAVRPGSSGDNLVRNHRQPALALRKQLSNQD</sequence>
<evidence type="ECO:0000313" key="2">
    <source>
        <dbReference type="Proteomes" id="UP001597304"/>
    </source>
</evidence>
<evidence type="ECO:0000313" key="1">
    <source>
        <dbReference type="EMBL" id="MFD1711285.1"/>
    </source>
</evidence>
<reference evidence="2" key="1">
    <citation type="journal article" date="2019" name="Int. J. Syst. Evol. Microbiol.">
        <title>The Global Catalogue of Microorganisms (GCM) 10K type strain sequencing project: providing services to taxonomists for standard genome sequencing and annotation.</title>
        <authorList>
            <consortium name="The Broad Institute Genomics Platform"/>
            <consortium name="The Broad Institute Genome Sequencing Center for Infectious Disease"/>
            <person name="Wu L."/>
            <person name="Ma J."/>
        </authorList>
    </citation>
    <scope>NUCLEOTIDE SEQUENCE [LARGE SCALE GENOMIC DNA]</scope>
    <source>
        <strain evidence="2">LMG 29247</strain>
    </source>
</reference>
<gene>
    <name evidence="1" type="ORF">ACFSF0_11735</name>
</gene>
<protein>
    <submittedName>
        <fullName evidence="1">Uncharacterized protein</fullName>
    </submittedName>
</protein>
<comment type="caution">
    <text evidence="1">The sequence shown here is derived from an EMBL/GenBank/DDBJ whole genome shotgun (WGS) entry which is preliminary data.</text>
</comment>
<dbReference type="EMBL" id="JBHUEJ010000023">
    <property type="protein sequence ID" value="MFD1711285.1"/>
    <property type="molecule type" value="Genomic_DNA"/>
</dbReference>
<keyword evidence="2" id="KW-1185">Reference proteome</keyword>
<dbReference type="RefSeq" id="WP_377615068.1">
    <property type="nucleotide sequence ID" value="NZ_JBHUEJ010000023.1"/>
</dbReference>
<proteinExistence type="predicted"/>
<accession>A0ABW4KTB4</accession>